<reference evidence="3 4" key="1">
    <citation type="journal article" date="2016" name="Nat. Commun.">
        <title>Thousands of microbial genomes shed light on interconnected biogeochemical processes in an aquifer system.</title>
        <authorList>
            <person name="Anantharaman K."/>
            <person name="Brown C.T."/>
            <person name="Hug L.A."/>
            <person name="Sharon I."/>
            <person name="Castelle C.J."/>
            <person name="Probst A.J."/>
            <person name="Thomas B.C."/>
            <person name="Singh A."/>
            <person name="Wilkins M.J."/>
            <person name="Karaoz U."/>
            <person name="Brodie E.L."/>
            <person name="Williams K.H."/>
            <person name="Hubbard S.S."/>
            <person name="Banfield J.F."/>
        </authorList>
    </citation>
    <scope>NUCLEOTIDE SEQUENCE [LARGE SCALE GENOMIC DNA]</scope>
</reference>
<evidence type="ECO:0000259" key="2">
    <source>
        <dbReference type="Pfam" id="PF14478"/>
    </source>
</evidence>
<protein>
    <recommendedName>
        <fullName evidence="2">Transcobalamin-like C-terminal domain-containing protein</fullName>
    </recommendedName>
</protein>
<organism evidence="3 4">
    <name type="scientific">Candidatus Nomurabacteria bacterium RIFCSPLOWO2_01_FULL_33_17</name>
    <dbReference type="NCBI Taxonomy" id="1801764"/>
    <lineage>
        <taxon>Bacteria</taxon>
        <taxon>Candidatus Nomuraibacteriota</taxon>
    </lineage>
</organism>
<dbReference type="InterPro" id="IPR027954">
    <property type="entry name" value="Transcobalamin-like_C"/>
</dbReference>
<proteinExistence type="predicted"/>
<dbReference type="Pfam" id="PF14478">
    <property type="entry name" value="DUF4430"/>
    <property type="match status" value="1"/>
</dbReference>
<keyword evidence="1" id="KW-0812">Transmembrane</keyword>
<dbReference type="Proteomes" id="UP000178184">
    <property type="component" value="Unassembled WGS sequence"/>
</dbReference>
<dbReference type="STRING" id="1801764.A2903_01710"/>
<evidence type="ECO:0000256" key="1">
    <source>
        <dbReference type="SAM" id="Phobius"/>
    </source>
</evidence>
<keyword evidence="1" id="KW-0472">Membrane</keyword>
<gene>
    <name evidence="3" type="ORF">A2903_01710</name>
</gene>
<feature type="transmembrane region" description="Helical" evidence="1">
    <location>
        <begin position="36"/>
        <end position="54"/>
    </location>
</feature>
<sequence length="206" mass="23231">MFHPEQEFQIFYLSGAITPLDGVFLMYKIPNKNRNIVIILAILLVLFGIFRVFIHPTLKGTPQEGNQSQNTENKEILQIKQNSADSKIFLGPRVGSPDHKNISESASFTENIQTDSVNLIAGDKNINLKITQGQTLYEILQNEENKKLISFDGKEYTGIGFFVTSIGNLHQENGKYLMYYVNGIEASLGISQYVPKSGDLIEWKLK</sequence>
<name>A0A1F6WPF5_9BACT</name>
<evidence type="ECO:0000313" key="4">
    <source>
        <dbReference type="Proteomes" id="UP000178184"/>
    </source>
</evidence>
<dbReference type="Gene3D" id="2.170.130.30">
    <property type="match status" value="1"/>
</dbReference>
<accession>A0A1F6WPF5</accession>
<evidence type="ECO:0000313" key="3">
    <source>
        <dbReference type="EMBL" id="OGI83605.1"/>
    </source>
</evidence>
<dbReference type="AlphaFoldDB" id="A0A1F6WPF5"/>
<keyword evidence="1" id="KW-1133">Transmembrane helix</keyword>
<comment type="caution">
    <text evidence="3">The sequence shown here is derived from an EMBL/GenBank/DDBJ whole genome shotgun (WGS) entry which is preliminary data.</text>
</comment>
<dbReference type="EMBL" id="MFUO01000024">
    <property type="protein sequence ID" value="OGI83605.1"/>
    <property type="molecule type" value="Genomic_DNA"/>
</dbReference>
<feature type="domain" description="Transcobalamin-like C-terminal" evidence="2">
    <location>
        <begin position="133"/>
        <end position="206"/>
    </location>
</feature>